<dbReference type="AlphaFoldDB" id="X0TAN6"/>
<proteinExistence type="predicted"/>
<dbReference type="EMBL" id="BARS01016744">
    <property type="protein sequence ID" value="GAF90274.1"/>
    <property type="molecule type" value="Genomic_DNA"/>
</dbReference>
<accession>X0TAN6</accession>
<name>X0TAN6_9ZZZZ</name>
<comment type="caution">
    <text evidence="2">The sequence shown here is derived from an EMBL/GenBank/DDBJ whole genome shotgun (WGS) entry which is preliminary data.</text>
</comment>
<organism evidence="2">
    <name type="scientific">marine sediment metagenome</name>
    <dbReference type="NCBI Taxonomy" id="412755"/>
    <lineage>
        <taxon>unclassified sequences</taxon>
        <taxon>metagenomes</taxon>
        <taxon>ecological metagenomes</taxon>
    </lineage>
</organism>
<gene>
    <name evidence="2" type="ORF">S01H1_27493</name>
</gene>
<reference evidence="2" key="1">
    <citation type="journal article" date="2014" name="Front. Microbiol.">
        <title>High frequency of phylogenetically diverse reductive dehalogenase-homologous genes in deep subseafloor sedimentary metagenomes.</title>
        <authorList>
            <person name="Kawai M."/>
            <person name="Futagami T."/>
            <person name="Toyoda A."/>
            <person name="Takaki Y."/>
            <person name="Nishi S."/>
            <person name="Hori S."/>
            <person name="Arai W."/>
            <person name="Tsubouchi T."/>
            <person name="Morono Y."/>
            <person name="Uchiyama I."/>
            <person name="Ito T."/>
            <person name="Fujiyama A."/>
            <person name="Inagaki F."/>
            <person name="Takami H."/>
        </authorList>
    </citation>
    <scope>NUCLEOTIDE SEQUENCE</scope>
    <source>
        <strain evidence="2">Expedition CK06-06</strain>
    </source>
</reference>
<evidence type="ECO:0000313" key="2">
    <source>
        <dbReference type="EMBL" id="GAF90274.1"/>
    </source>
</evidence>
<sequence>MRERRIKKSLVFIIIVLFIGSSIVSSIKINVIAGVTEEWIEMFDGPRYLLNKAEFVAFDEIDDIIYITSTTGRYVTYPDDILTVAYDSDGNYLWDTFFDEFGYNECIEAYSVYAVNQDNLSFDVQIRKTDGMWQDYNITAYRGSILEFKVSIKTTRGYQVLGAVLSLPTTDIGPMFDYIENSEQCSKRTTMFDASDEEIFFLWMPVLLPATITCTFQAKIQNLGTEKEILGAGMGVIDNETFDVINDSLFVTGELSPAPDTPDKPDGPISGIPDNAYTYT</sequence>
<feature type="non-terminal residue" evidence="2">
    <location>
        <position position="280"/>
    </location>
</feature>
<evidence type="ECO:0000256" key="1">
    <source>
        <dbReference type="SAM" id="MobiDB-lite"/>
    </source>
</evidence>
<protein>
    <submittedName>
        <fullName evidence="2">Uncharacterized protein</fullName>
    </submittedName>
</protein>
<feature type="region of interest" description="Disordered" evidence="1">
    <location>
        <begin position="255"/>
        <end position="280"/>
    </location>
</feature>